<feature type="region of interest" description="Disordered" evidence="1">
    <location>
        <begin position="278"/>
        <end position="351"/>
    </location>
</feature>
<dbReference type="OrthoDB" id="2803918at2759"/>
<protein>
    <submittedName>
        <fullName evidence="2">Uncharacterized protein</fullName>
    </submittedName>
</protein>
<keyword evidence="3" id="KW-1185">Reference proteome</keyword>
<gene>
    <name evidence="2" type="ORF">PHLCEN_2v3581</name>
</gene>
<name>A0A2R6QER9_9APHY</name>
<sequence>MPGSNAKYERKEKAEEKGPSRSKSTSTDVRQHFASRRYPQRRYSHIQTLDLLVELRHSESSVGDDEMLCLVARRALGALSVTLASVFPPATASSSSSGVIDTVSTLLSRLITTVFPLLTARKRNGTGKPSHNDSIDTLVGCLVTSILVPVLRSFVPLSRSYLAGLFNSKEDKRSISKFRSLNLSLDIRPDALNLLRNVLNALQSLIPATTSTRSISLITSIQTAHDCLTLEAIRELEKLYPPNLDCPCNVGETSASSSQTPDRLEKLVQKDALWNEPGGTVARGRSLSRRSDLYGTGGVASENTSCGQSRERRAGIGGRGPTRIGWDGGKEEERPRGLGRGGTTDGSGRSGKVMVVTRLEELMTFGGGILVNSPRRLSSVLLGAAGRCGNGRDPLRS</sequence>
<dbReference type="AlphaFoldDB" id="A0A2R6QER9"/>
<comment type="caution">
    <text evidence="2">The sequence shown here is derived from an EMBL/GenBank/DDBJ whole genome shotgun (WGS) entry which is preliminary data.</text>
</comment>
<evidence type="ECO:0000313" key="3">
    <source>
        <dbReference type="Proteomes" id="UP000186601"/>
    </source>
</evidence>
<evidence type="ECO:0000313" key="2">
    <source>
        <dbReference type="EMBL" id="PSS06625.1"/>
    </source>
</evidence>
<proteinExistence type="predicted"/>
<feature type="compositionally biased region" description="Basic and acidic residues" evidence="1">
    <location>
        <begin position="7"/>
        <end position="19"/>
    </location>
</feature>
<feature type="compositionally biased region" description="Gly residues" evidence="1">
    <location>
        <begin position="338"/>
        <end position="349"/>
    </location>
</feature>
<organism evidence="2 3">
    <name type="scientific">Hermanssonia centrifuga</name>
    <dbReference type="NCBI Taxonomy" id="98765"/>
    <lineage>
        <taxon>Eukaryota</taxon>
        <taxon>Fungi</taxon>
        <taxon>Dikarya</taxon>
        <taxon>Basidiomycota</taxon>
        <taxon>Agaricomycotina</taxon>
        <taxon>Agaricomycetes</taxon>
        <taxon>Polyporales</taxon>
        <taxon>Meruliaceae</taxon>
        <taxon>Hermanssonia</taxon>
    </lineage>
</organism>
<dbReference type="EMBL" id="MLYV02000358">
    <property type="protein sequence ID" value="PSS06625.1"/>
    <property type="molecule type" value="Genomic_DNA"/>
</dbReference>
<feature type="region of interest" description="Disordered" evidence="1">
    <location>
        <begin position="1"/>
        <end position="36"/>
    </location>
</feature>
<evidence type="ECO:0000256" key="1">
    <source>
        <dbReference type="SAM" id="MobiDB-lite"/>
    </source>
</evidence>
<dbReference type="Proteomes" id="UP000186601">
    <property type="component" value="Unassembled WGS sequence"/>
</dbReference>
<accession>A0A2R6QER9</accession>
<reference evidence="2 3" key="1">
    <citation type="submission" date="2018-02" db="EMBL/GenBank/DDBJ databases">
        <title>Genome sequence of the basidiomycete white-rot fungus Phlebia centrifuga.</title>
        <authorList>
            <person name="Granchi Z."/>
            <person name="Peng M."/>
            <person name="de Vries R.P."/>
            <person name="Hilden K."/>
            <person name="Makela M.R."/>
            <person name="Grigoriev I."/>
            <person name="Riley R."/>
        </authorList>
    </citation>
    <scope>NUCLEOTIDE SEQUENCE [LARGE SCALE GENOMIC DNA]</scope>
    <source>
        <strain evidence="2 3">FBCC195</strain>
    </source>
</reference>